<evidence type="ECO:0000256" key="1">
    <source>
        <dbReference type="SAM" id="MobiDB-lite"/>
    </source>
</evidence>
<dbReference type="RefSeq" id="WP_202957122.1">
    <property type="nucleotide sequence ID" value="NZ_JAPCID010000008.1"/>
</dbReference>
<dbReference type="Proteomes" id="UP001147700">
    <property type="component" value="Unassembled WGS sequence"/>
</dbReference>
<evidence type="ECO:0000256" key="2">
    <source>
        <dbReference type="SAM" id="SignalP"/>
    </source>
</evidence>
<organism evidence="3 4">
    <name type="scientific">Solirubrobacter deserti</name>
    <dbReference type="NCBI Taxonomy" id="2282478"/>
    <lineage>
        <taxon>Bacteria</taxon>
        <taxon>Bacillati</taxon>
        <taxon>Actinomycetota</taxon>
        <taxon>Thermoleophilia</taxon>
        <taxon>Solirubrobacterales</taxon>
        <taxon>Solirubrobacteraceae</taxon>
        <taxon>Solirubrobacter</taxon>
    </lineage>
</organism>
<dbReference type="Gene3D" id="4.10.1080.10">
    <property type="entry name" value="TSP type-3 repeat"/>
    <property type="match status" value="1"/>
</dbReference>
<proteinExistence type="predicted"/>
<feature type="signal peptide" evidence="2">
    <location>
        <begin position="1"/>
        <end position="20"/>
    </location>
</feature>
<keyword evidence="2" id="KW-0732">Signal</keyword>
<dbReference type="InterPro" id="IPR028974">
    <property type="entry name" value="TSP_type-3_rpt"/>
</dbReference>
<keyword evidence="4" id="KW-1185">Reference proteome</keyword>
<name>A0ABT4RF83_9ACTN</name>
<sequence length="525" mass="54281">MRTFLGAVLAALALAAPAQAQLAPPPTVLDFEAYKNSGTTGLDGSIYPGVTLTAPGNCTGAEFASAAFAAPEPLECAYAVIGRYGSTGLRVYGGLLDIAFAAPQATVSFWLSSTITGDGDAVQVEALAGETVVAQDAIEYTGPFGVPVTLKGAGITSVRIRTCPEYFCATFLVDDVSYSPVAQPDTEIHALADGRLTFVGNQAVTRFDCRIDGGRWEPCRAPYTLPQMPDGTHTLEVAMVDGYDEDDTTPATHTWTVAPPAAPTPQPQPVAPADADGDGVPDARDNCSAVVNAGQADGDGDAVGDACEVGEPGTIDPIAGERVNVAVIAGEVFVKFPAAASRSRSLKQAESGFVPLKGQATIPVGSTVDTRKGTVAMASAQTAAGTERSARLSSGIFLIRQQRARRGSAAVVGVDLVLQAAPGAEAACARTSRTGPIKGRSRNTIRSLTAATTKGLYRVVGGAAITTAPDATWVTRDRCDGTRTEVGRGRVSVYDRETKETVRVPAGRSYLVKAKLFAARQAGGR</sequence>
<dbReference type="SUPFAM" id="SSF103647">
    <property type="entry name" value="TSP type-3 repeat"/>
    <property type="match status" value="1"/>
</dbReference>
<evidence type="ECO:0000313" key="4">
    <source>
        <dbReference type="Proteomes" id="UP001147700"/>
    </source>
</evidence>
<reference evidence="3" key="1">
    <citation type="submission" date="2022-10" db="EMBL/GenBank/DDBJ databases">
        <title>The WGS of Solirubrobacter sp. CPCC 204708.</title>
        <authorList>
            <person name="Jiang Z."/>
        </authorList>
    </citation>
    <scope>NUCLEOTIDE SEQUENCE</scope>
    <source>
        <strain evidence="3">CPCC 204708</strain>
    </source>
</reference>
<gene>
    <name evidence="3" type="ORF">OJ962_06870</name>
</gene>
<dbReference type="EMBL" id="JAPCID010000008">
    <property type="protein sequence ID" value="MDA0137214.1"/>
    <property type="molecule type" value="Genomic_DNA"/>
</dbReference>
<feature type="region of interest" description="Disordered" evidence="1">
    <location>
        <begin position="260"/>
        <end position="279"/>
    </location>
</feature>
<comment type="caution">
    <text evidence="3">The sequence shown here is derived from an EMBL/GenBank/DDBJ whole genome shotgun (WGS) entry which is preliminary data.</text>
</comment>
<protein>
    <submittedName>
        <fullName evidence="3">Thrombospondin type 3 repeat-containing protein</fullName>
    </submittedName>
</protein>
<accession>A0ABT4RF83</accession>
<evidence type="ECO:0000313" key="3">
    <source>
        <dbReference type="EMBL" id="MDA0137214.1"/>
    </source>
</evidence>
<feature type="compositionally biased region" description="Pro residues" evidence="1">
    <location>
        <begin position="260"/>
        <end position="270"/>
    </location>
</feature>
<feature type="chain" id="PRO_5046547570" evidence="2">
    <location>
        <begin position="21"/>
        <end position="525"/>
    </location>
</feature>